<reference evidence="1" key="2">
    <citation type="submission" date="2014-06" db="EMBL/GenBank/DDBJ databases">
        <title>The complete genome of Blastobotrys (Arxula) adeninivorans LS3 - a yeast of biotechnological interest.</title>
        <authorList>
            <person name="Kunze G."/>
            <person name="Gaillardin C."/>
            <person name="Czernicka M."/>
            <person name="Durrens P."/>
            <person name="Martin T."/>
            <person name="Boer E."/>
            <person name="Gabaldon T."/>
            <person name="Cruz J."/>
            <person name="Talla E."/>
            <person name="Marck C."/>
            <person name="Goffeau A."/>
            <person name="Barbe V."/>
            <person name="Baret P."/>
            <person name="Baronian K."/>
            <person name="Beier S."/>
            <person name="Bleykasten C."/>
            <person name="Bode R."/>
            <person name="Casaregola S."/>
            <person name="Despons L."/>
            <person name="Fairhead C."/>
            <person name="Giersberg M."/>
            <person name="Gierski P."/>
            <person name="Hahnel U."/>
            <person name="Hartmann A."/>
            <person name="Jankowska D."/>
            <person name="Jubin C."/>
            <person name="Jung P."/>
            <person name="Lafontaine I."/>
            <person name="Leh-Louis V."/>
            <person name="Lemaire M."/>
            <person name="Marcet-Houben M."/>
            <person name="Mascher M."/>
            <person name="Morel G."/>
            <person name="Richard G.-F."/>
            <person name="Riechen J."/>
            <person name="Sacerdot C."/>
            <person name="Sarkar A."/>
            <person name="Savel G."/>
            <person name="Schacherer J."/>
            <person name="Sherman D."/>
            <person name="Straub M.-L."/>
            <person name="Stein N."/>
            <person name="Thierry A."/>
            <person name="Trautwein-Schult A."/>
            <person name="Westhof E."/>
            <person name="Worch S."/>
            <person name="Dujon B."/>
            <person name="Souciet J.-L."/>
            <person name="Wincker P."/>
            <person name="Scholz U."/>
            <person name="Neuveglise N."/>
        </authorList>
    </citation>
    <scope>NUCLEOTIDE SEQUENCE</scope>
    <source>
        <strain evidence="1">LS3</strain>
    </source>
</reference>
<protein>
    <submittedName>
        <fullName evidence="1">ARAD1B04114p</fullName>
    </submittedName>
</protein>
<name>A0A060T508_BLAAD</name>
<dbReference type="EMBL" id="HG937692">
    <property type="protein sequence ID" value="CDP36048.1"/>
    <property type="molecule type" value="Genomic_DNA"/>
</dbReference>
<reference evidence="1" key="1">
    <citation type="submission" date="2014-02" db="EMBL/GenBank/DDBJ databases">
        <authorList>
            <person name="Genoscope - CEA"/>
        </authorList>
    </citation>
    <scope>NUCLEOTIDE SEQUENCE</scope>
    <source>
        <strain evidence="1">LS3</strain>
    </source>
</reference>
<dbReference type="SUPFAM" id="SSF53448">
    <property type="entry name" value="Nucleotide-diphospho-sugar transferases"/>
    <property type="match status" value="1"/>
</dbReference>
<dbReference type="CDD" id="cd02537">
    <property type="entry name" value="GT8_Glycogenin"/>
    <property type="match status" value="1"/>
</dbReference>
<accession>A0A060T508</accession>
<dbReference type="Pfam" id="PF01501">
    <property type="entry name" value="Glyco_transf_8"/>
    <property type="match status" value="1"/>
</dbReference>
<dbReference type="Gene3D" id="3.90.550.10">
    <property type="entry name" value="Spore Coat Polysaccharide Biosynthesis Protein SpsA, Chain A"/>
    <property type="match status" value="1"/>
</dbReference>
<dbReference type="InterPro" id="IPR050587">
    <property type="entry name" value="GNT1/Glycosyltrans_8"/>
</dbReference>
<dbReference type="GO" id="GO:0016757">
    <property type="term" value="F:glycosyltransferase activity"/>
    <property type="evidence" value="ECO:0007669"/>
    <property type="project" value="InterPro"/>
</dbReference>
<evidence type="ECO:0000313" key="1">
    <source>
        <dbReference type="EMBL" id="CDP36048.1"/>
    </source>
</evidence>
<dbReference type="PANTHER" id="PTHR11183">
    <property type="entry name" value="GLYCOGENIN SUBFAMILY MEMBER"/>
    <property type="match status" value="1"/>
</dbReference>
<dbReference type="InterPro" id="IPR029044">
    <property type="entry name" value="Nucleotide-diphossugar_trans"/>
</dbReference>
<proteinExistence type="predicted"/>
<dbReference type="InterPro" id="IPR002495">
    <property type="entry name" value="Glyco_trans_8"/>
</dbReference>
<dbReference type="AlphaFoldDB" id="A0A060T508"/>
<organism evidence="1">
    <name type="scientific">Blastobotrys adeninivorans</name>
    <name type="common">Yeast</name>
    <name type="synonym">Arxula adeninivorans</name>
    <dbReference type="NCBI Taxonomy" id="409370"/>
    <lineage>
        <taxon>Eukaryota</taxon>
        <taxon>Fungi</taxon>
        <taxon>Dikarya</taxon>
        <taxon>Ascomycota</taxon>
        <taxon>Saccharomycotina</taxon>
        <taxon>Dipodascomycetes</taxon>
        <taxon>Dipodascales</taxon>
        <taxon>Trichomonascaceae</taxon>
        <taxon>Blastobotrys</taxon>
    </lineage>
</organism>
<sequence>MSFAWVTLITTPTYLDGVLTLDYALRKARSKYPLVVLYTESAGADTIQTLKEGKSHLELVQVDRIDTGVDFKQDVRFNETWTKLQVFALYQYEKVVFVDCDTAVVQNMDELFEIPLNRTDRILAASHACVCNPYKKPSYPRNWVPENCAFSSQNYKPIEPQSKDDQRLGHVYGPSCDTGLKLLNSGVMVIAPHRQTYEEIINVLNNFPDRIATYRFPDQDLLADLYSGRWVPLSYKYNALKTLRVIHSDLWKDSEVKCIHYILPPKPWKVTDRQSYHDDTGTFDFWYKLNDNRLTDM</sequence>
<gene>
    <name evidence="1" type="ORF">GNLVRS02_ARAD1B04114g</name>
</gene>
<dbReference type="PhylomeDB" id="A0A060T508"/>